<evidence type="ECO:0000313" key="4">
    <source>
        <dbReference type="EMBL" id="EMA65908.1"/>
    </source>
</evidence>
<protein>
    <submittedName>
        <fullName evidence="4">Site-specific recombinase xerd</fullName>
    </submittedName>
</protein>
<name>M0P7S8_9EURY</name>
<dbReference type="RefSeq" id="WP_008847786.1">
    <property type="nucleotide sequence ID" value="NZ_AOJH01000038.1"/>
</dbReference>
<evidence type="ECO:0000313" key="5">
    <source>
        <dbReference type="Proteomes" id="UP000011546"/>
    </source>
</evidence>
<evidence type="ECO:0000259" key="3">
    <source>
        <dbReference type="Pfam" id="PF00589"/>
    </source>
</evidence>
<dbReference type="OrthoDB" id="330648at2157"/>
<dbReference type="GO" id="GO:0003677">
    <property type="term" value="F:DNA binding"/>
    <property type="evidence" value="ECO:0007669"/>
    <property type="project" value="InterPro"/>
</dbReference>
<reference evidence="4 5" key="1">
    <citation type="journal article" date="2014" name="PLoS Genet.">
        <title>Phylogenetically driven sequencing of extremely halophilic archaea reveals strategies for static and dynamic osmo-response.</title>
        <authorList>
            <person name="Becker E.A."/>
            <person name="Seitzer P.M."/>
            <person name="Tritt A."/>
            <person name="Larsen D."/>
            <person name="Krusor M."/>
            <person name="Yao A.I."/>
            <person name="Wu D."/>
            <person name="Madern D."/>
            <person name="Eisen J.A."/>
            <person name="Darling A.E."/>
            <person name="Facciotti M.T."/>
        </authorList>
    </citation>
    <scope>NUCLEOTIDE SEQUENCE [LARGE SCALE GENOMIC DNA]</scope>
    <source>
        <strain evidence="4 5">JCM 14978</strain>
    </source>
</reference>
<dbReference type="Gene3D" id="1.10.443.10">
    <property type="entry name" value="Intergrase catalytic core"/>
    <property type="match status" value="1"/>
</dbReference>
<dbReference type="GO" id="GO:0006310">
    <property type="term" value="P:DNA recombination"/>
    <property type="evidence" value="ECO:0007669"/>
    <property type="project" value="UniProtKB-KW"/>
</dbReference>
<evidence type="ECO:0000256" key="1">
    <source>
        <dbReference type="ARBA" id="ARBA00023172"/>
    </source>
</evidence>
<dbReference type="InterPro" id="IPR013762">
    <property type="entry name" value="Integrase-like_cat_sf"/>
</dbReference>
<feature type="region of interest" description="Disordered" evidence="2">
    <location>
        <begin position="379"/>
        <end position="445"/>
    </location>
</feature>
<feature type="compositionally biased region" description="Polar residues" evidence="2">
    <location>
        <begin position="403"/>
        <end position="430"/>
    </location>
</feature>
<dbReference type="AlphaFoldDB" id="M0P7S8"/>
<dbReference type="CDD" id="cd00397">
    <property type="entry name" value="DNA_BRE_C"/>
    <property type="match status" value="1"/>
</dbReference>
<accession>M0P7S8</accession>
<dbReference type="InterPro" id="IPR002104">
    <property type="entry name" value="Integrase_catalytic"/>
</dbReference>
<evidence type="ECO:0000256" key="2">
    <source>
        <dbReference type="SAM" id="MobiDB-lite"/>
    </source>
</evidence>
<proteinExistence type="predicted"/>
<dbReference type="Pfam" id="PF00589">
    <property type="entry name" value="Phage_integrase"/>
    <property type="match status" value="1"/>
</dbReference>
<keyword evidence="5" id="KW-1185">Reference proteome</keyword>
<dbReference type="GO" id="GO:0015074">
    <property type="term" value="P:DNA integration"/>
    <property type="evidence" value="ECO:0007669"/>
    <property type="project" value="InterPro"/>
</dbReference>
<keyword evidence="1" id="KW-0233">DNA recombination</keyword>
<dbReference type="SUPFAM" id="SSF56349">
    <property type="entry name" value="DNA breaking-rejoining enzymes"/>
    <property type="match status" value="1"/>
</dbReference>
<feature type="compositionally biased region" description="Basic and acidic residues" evidence="2">
    <location>
        <begin position="434"/>
        <end position="445"/>
    </location>
</feature>
<sequence length="459" mass="52371">MTDTEPEITLTDNLGEQLTDAEAVEQQYQEFYTWMIEKGKNPRRRMGLGERTAKNYLDRIDQLHRFVLQYCDPDDETTIASDDADDLLLLIDHGDITQQRGATNNNEYGESTKRKFSDSLQKYFSWRYYEKGRTAEWDPKINFSDANGQSAYRFTHRELGLLLEAAEEYGSLPSYFEVSEEERDKINGLIAQRLSLMKEEVTQNDWIVADRSTKAYSLVTAGYDAGLTPIEIERAKVWWYDPKTKTLTIPSEDACKERDKERVALSDEAADALSEWIQERRHFDAYDGTDQLWLNREGNPYQSGSLCNLLRSICTEADIKTDGRKIVWYSLRQTMGRNVTAEGELSEANDQLRHNRLETTQESYNTTPIEKLQASLNETHRMASKSASDPSYNPYEDEPQGDATDQTAALNDSQTETSDTSDIVTRTGNGTIHADGEFPDTHEAKVDVVSQILNSGEEN</sequence>
<dbReference type="EMBL" id="AOJH01000038">
    <property type="protein sequence ID" value="EMA65908.1"/>
    <property type="molecule type" value="Genomic_DNA"/>
</dbReference>
<organism evidence="4 5">
    <name type="scientific">Halorubrum kocurii JCM 14978</name>
    <dbReference type="NCBI Taxonomy" id="1230456"/>
    <lineage>
        <taxon>Archaea</taxon>
        <taxon>Methanobacteriati</taxon>
        <taxon>Methanobacteriota</taxon>
        <taxon>Stenosarchaea group</taxon>
        <taxon>Halobacteria</taxon>
        <taxon>Halobacteriales</taxon>
        <taxon>Haloferacaceae</taxon>
        <taxon>Halorubrum</taxon>
    </lineage>
</organism>
<dbReference type="PATRIC" id="fig|1230456.3.peg.1019"/>
<feature type="domain" description="Tyr recombinase" evidence="3">
    <location>
        <begin position="218"/>
        <end position="365"/>
    </location>
</feature>
<dbReference type="InterPro" id="IPR011010">
    <property type="entry name" value="DNA_brk_join_enz"/>
</dbReference>
<gene>
    <name evidence="4" type="ORF">C468_05246</name>
</gene>
<dbReference type="Proteomes" id="UP000011546">
    <property type="component" value="Unassembled WGS sequence"/>
</dbReference>
<comment type="caution">
    <text evidence="4">The sequence shown here is derived from an EMBL/GenBank/DDBJ whole genome shotgun (WGS) entry which is preliminary data.</text>
</comment>